<proteinExistence type="predicted"/>
<dbReference type="EMBL" id="FO082061">
    <property type="protein sequence ID" value="CCE25798.1"/>
    <property type="molecule type" value="Genomic_DNA"/>
</dbReference>
<keyword evidence="2" id="KW-1185">Reference proteome</keyword>
<evidence type="ECO:0000313" key="2">
    <source>
        <dbReference type="Proteomes" id="UP000008315"/>
    </source>
</evidence>
<accession>G4T4P2</accession>
<organism evidence="1 2">
    <name type="scientific">Methylotuvimicrobium alcaliphilum (strain DSM 19304 / NCIMB 14124 / VKM B-2133 / 20Z)</name>
    <name type="common">Methylomicrobium alcaliphilum</name>
    <dbReference type="NCBI Taxonomy" id="1091494"/>
    <lineage>
        <taxon>Bacteria</taxon>
        <taxon>Pseudomonadati</taxon>
        <taxon>Pseudomonadota</taxon>
        <taxon>Gammaproteobacteria</taxon>
        <taxon>Methylococcales</taxon>
        <taxon>Methylococcaceae</taxon>
        <taxon>Methylotuvimicrobium</taxon>
    </lineage>
</organism>
<evidence type="ECO:0008006" key="3">
    <source>
        <dbReference type="Google" id="ProtNLM"/>
    </source>
</evidence>
<keyword evidence="1" id="KW-0614">Plasmid</keyword>
<dbReference type="AlphaFoldDB" id="G4T4P2"/>
<evidence type="ECO:0000313" key="1">
    <source>
        <dbReference type="EMBL" id="CCE25798.1"/>
    </source>
</evidence>
<gene>
    <name evidence="1" type="ordered locus">MEALZ_p0093</name>
</gene>
<dbReference type="Proteomes" id="UP000008315">
    <property type="component" value="Plasmid MEALZ_p"/>
</dbReference>
<dbReference type="KEGG" id="mah:MEALZ_p0093"/>
<dbReference type="HOGENOM" id="CLU_1585100_0_0_6"/>
<name>G4T4P2_META2</name>
<geneLocation type="plasmid" evidence="1 2">
    <name>MEALZ_p</name>
</geneLocation>
<sequence>MQRLRQKGTFSHHHVIISRMTFVKPRSTSEMNDNSYQYRYWNTLKELRTHVMYLHDYATHSEWWDKATNIFLALASSSSIAAWAIWKDQQIVWACIIALAQIISAIKPFLPYKQRLGVISELNDKIQEIALECEKKWFDVAEGELTEREIHDLQIELRNKAFNAEKRILKGVILPRKNKILKSAETKADLFLRNNYHFG</sequence>
<reference evidence="1 2" key="1">
    <citation type="journal article" date="2012" name="J. Bacteriol.">
        <title>Genome sequence of the haloalkaliphilic methanotrophic bacterium Methylomicrobium alcaliphilum 20Z.</title>
        <authorList>
            <person name="Vuilleumier S."/>
            <person name="Khmelenina V.N."/>
            <person name="Bringel F."/>
            <person name="Reshetnikov A.S."/>
            <person name="Lajus A."/>
            <person name="Mangenot S."/>
            <person name="Rouy Z."/>
            <person name="Op den Camp H.J."/>
            <person name="Jetten M.S."/>
            <person name="Dispirito A.A."/>
            <person name="Dunfield P."/>
            <person name="Klotz M.G."/>
            <person name="Semrau J.D."/>
            <person name="Stein L.Y."/>
            <person name="Barbe V."/>
            <person name="Medigue C."/>
            <person name="Trotsenko Y.A."/>
            <person name="Kalyuzhnaya M.G."/>
        </authorList>
    </citation>
    <scope>NUCLEOTIDE SEQUENCE [LARGE SCALE GENOMIC DNA]</scope>
    <source>
        <strain evidence="2">DSM 19304 / NCIMB 14124 / VKM B-2133 / 20Z</strain>
    </source>
</reference>
<protein>
    <recommendedName>
        <fullName evidence="3">SMODS and SLOG-associating 2TM effector domain-containing protein</fullName>
    </recommendedName>
</protein>